<gene>
    <name evidence="3" type="ORF">EBQ34_09030</name>
</gene>
<dbReference type="InterPro" id="IPR007213">
    <property type="entry name" value="Ppm1/Ppm2/Tcmp"/>
</dbReference>
<dbReference type="PANTHER" id="PTHR43619">
    <property type="entry name" value="S-ADENOSYL-L-METHIONINE-DEPENDENT METHYLTRANSFERASE YKTD-RELATED"/>
    <property type="match status" value="1"/>
</dbReference>
<dbReference type="GO" id="GO:0032259">
    <property type="term" value="P:methylation"/>
    <property type="evidence" value="ECO:0007669"/>
    <property type="project" value="UniProtKB-KW"/>
</dbReference>
<dbReference type="PANTHER" id="PTHR43619:SF2">
    <property type="entry name" value="S-ADENOSYL-L-METHIONINE-DEPENDENT METHYLTRANSFERASES SUPERFAMILY PROTEIN"/>
    <property type="match status" value="1"/>
</dbReference>
<dbReference type="Proteomes" id="UP000275180">
    <property type="component" value="Unassembled WGS sequence"/>
</dbReference>
<comment type="caution">
    <text evidence="3">The sequence shown here is derived from an EMBL/GenBank/DDBJ whole genome shotgun (WGS) entry which is preliminary data.</text>
</comment>
<keyword evidence="2 3" id="KW-0808">Transferase</keyword>
<dbReference type="Pfam" id="PF04072">
    <property type="entry name" value="LCM"/>
    <property type="match status" value="1"/>
</dbReference>
<evidence type="ECO:0000313" key="4">
    <source>
        <dbReference type="Proteomes" id="UP000275180"/>
    </source>
</evidence>
<dbReference type="SUPFAM" id="SSF53335">
    <property type="entry name" value="S-adenosyl-L-methionine-dependent methyltransferases"/>
    <property type="match status" value="1"/>
</dbReference>
<keyword evidence="1 3" id="KW-0489">Methyltransferase</keyword>
<evidence type="ECO:0000256" key="1">
    <source>
        <dbReference type="ARBA" id="ARBA00022603"/>
    </source>
</evidence>
<dbReference type="InterPro" id="IPR029063">
    <property type="entry name" value="SAM-dependent_MTases_sf"/>
</dbReference>
<dbReference type="GO" id="GO:0008168">
    <property type="term" value="F:methyltransferase activity"/>
    <property type="evidence" value="ECO:0007669"/>
    <property type="project" value="UniProtKB-KW"/>
</dbReference>
<dbReference type="Gene3D" id="3.40.50.150">
    <property type="entry name" value="Vaccinia Virus protein VP39"/>
    <property type="match status" value="1"/>
</dbReference>
<name>A0A3M6RJW8_9BURK</name>
<dbReference type="EMBL" id="RDQJ01000011">
    <property type="protein sequence ID" value="RMX14844.1"/>
    <property type="molecule type" value="Genomic_DNA"/>
</dbReference>
<evidence type="ECO:0000313" key="3">
    <source>
        <dbReference type="EMBL" id="RMX14844.1"/>
    </source>
</evidence>
<sequence>MQPITPGLSDVPETMLWTLHNRASEAARPDGCIRDPKCLEIYRAIDYDYQRSFGRAEPSHGVRSQLCDARLREFLAEHPDGVIVNLGEGLETQRFRIDAPQALWLSIDLPEAIAVRERFIRPDAQHLHIARSALDTAWFDAVPPGRAVFICAQGLFMYLREQEVAQLASAMAARFPGAILMFDYLNRALSRRTLSARGWMKTRHYRTPPMPWGIDRDQLAPTFSRWIGQPVQVHNVTFLFPRGPLRWLIPLLEKTPLGHKMPGLCWLRLPQREGDRPAAASVSSAAKQCI</sequence>
<dbReference type="RefSeq" id="WP_122245143.1">
    <property type="nucleotide sequence ID" value="NZ_RDQJ01000011.1"/>
</dbReference>
<organism evidence="3 4">
    <name type="scientific">Vandammella animalimorsus</name>
    <dbReference type="NCBI Taxonomy" id="2029117"/>
    <lineage>
        <taxon>Bacteria</taxon>
        <taxon>Pseudomonadati</taxon>
        <taxon>Pseudomonadota</taxon>
        <taxon>Betaproteobacteria</taxon>
        <taxon>Burkholderiales</taxon>
        <taxon>Comamonadaceae</taxon>
        <taxon>Vandammella</taxon>
    </lineage>
</organism>
<proteinExistence type="predicted"/>
<reference evidence="3 4" key="1">
    <citation type="submission" date="2018-10" db="EMBL/GenBank/DDBJ databases">
        <title>Comamonadaceae CDC group NO-1 genome sequencing and assembly.</title>
        <authorList>
            <person name="Bernier A.-M."/>
            <person name="Bernard K."/>
        </authorList>
    </citation>
    <scope>NUCLEOTIDE SEQUENCE [LARGE SCALE GENOMIC DNA]</scope>
    <source>
        <strain evidence="3 4">NML180582</strain>
    </source>
</reference>
<dbReference type="OrthoDB" id="9800233at2"/>
<dbReference type="AlphaFoldDB" id="A0A3M6RJW8"/>
<protein>
    <submittedName>
        <fullName evidence="3">Class I SAM-dependent methyltransferase</fullName>
    </submittedName>
</protein>
<accession>A0A3M6RJW8</accession>
<evidence type="ECO:0000256" key="2">
    <source>
        <dbReference type="ARBA" id="ARBA00022679"/>
    </source>
</evidence>